<dbReference type="GO" id="GO:0005524">
    <property type="term" value="F:ATP binding"/>
    <property type="evidence" value="ECO:0007669"/>
    <property type="project" value="UniProtKB-KW"/>
</dbReference>
<keyword evidence="4 8" id="KW-0808">Transferase</keyword>
<keyword evidence="5 8" id="KW-0547">Nucleotide-binding</keyword>
<evidence type="ECO:0000256" key="2">
    <source>
        <dbReference type="ARBA" id="ARBA00012118"/>
    </source>
</evidence>
<organism evidence="10">
    <name type="scientific">Sesamum latifolium</name>
    <dbReference type="NCBI Taxonomy" id="2727402"/>
    <lineage>
        <taxon>Eukaryota</taxon>
        <taxon>Viridiplantae</taxon>
        <taxon>Streptophyta</taxon>
        <taxon>Embryophyta</taxon>
        <taxon>Tracheophyta</taxon>
        <taxon>Spermatophyta</taxon>
        <taxon>Magnoliopsida</taxon>
        <taxon>eudicotyledons</taxon>
        <taxon>Gunneridae</taxon>
        <taxon>Pentapetalae</taxon>
        <taxon>asterids</taxon>
        <taxon>lamiids</taxon>
        <taxon>Lamiales</taxon>
        <taxon>Pedaliaceae</taxon>
        <taxon>Sesamum</taxon>
    </lineage>
</organism>
<evidence type="ECO:0000256" key="5">
    <source>
        <dbReference type="ARBA" id="ARBA00022741"/>
    </source>
</evidence>
<dbReference type="GO" id="GO:0046104">
    <property type="term" value="P:thymidine metabolic process"/>
    <property type="evidence" value="ECO:0007669"/>
    <property type="project" value="TreeGrafter"/>
</dbReference>
<evidence type="ECO:0000256" key="9">
    <source>
        <dbReference type="RuleBase" id="RU004165"/>
    </source>
</evidence>
<dbReference type="SUPFAM" id="SSF52540">
    <property type="entry name" value="P-loop containing nucleoside triphosphate hydrolases"/>
    <property type="match status" value="1"/>
</dbReference>
<keyword evidence="7 8" id="KW-0067">ATP-binding</keyword>
<dbReference type="Pfam" id="PF00265">
    <property type="entry name" value="TK"/>
    <property type="match status" value="1"/>
</dbReference>
<comment type="caution">
    <text evidence="10">The sequence shown here is derived from an EMBL/GenBank/DDBJ whole genome shotgun (WGS) entry which is preliminary data.</text>
</comment>
<evidence type="ECO:0000256" key="4">
    <source>
        <dbReference type="ARBA" id="ARBA00022679"/>
    </source>
</evidence>
<evidence type="ECO:0000313" key="10">
    <source>
        <dbReference type="EMBL" id="KAL0443017.1"/>
    </source>
</evidence>
<reference evidence="10" key="2">
    <citation type="journal article" date="2024" name="Plant">
        <title>Genomic evolution and insights into agronomic trait innovations of Sesamum species.</title>
        <authorList>
            <person name="Miao H."/>
            <person name="Wang L."/>
            <person name="Qu L."/>
            <person name="Liu H."/>
            <person name="Sun Y."/>
            <person name="Le M."/>
            <person name="Wang Q."/>
            <person name="Wei S."/>
            <person name="Zheng Y."/>
            <person name="Lin W."/>
            <person name="Duan Y."/>
            <person name="Cao H."/>
            <person name="Xiong S."/>
            <person name="Wang X."/>
            <person name="Wei L."/>
            <person name="Li C."/>
            <person name="Ma Q."/>
            <person name="Ju M."/>
            <person name="Zhao R."/>
            <person name="Li G."/>
            <person name="Mu C."/>
            <person name="Tian Q."/>
            <person name="Mei H."/>
            <person name="Zhang T."/>
            <person name="Gao T."/>
            <person name="Zhang H."/>
        </authorList>
    </citation>
    <scope>NUCLEOTIDE SEQUENCE</scope>
    <source>
        <strain evidence="10">KEN1</strain>
    </source>
</reference>
<evidence type="ECO:0000256" key="7">
    <source>
        <dbReference type="ARBA" id="ARBA00022840"/>
    </source>
</evidence>
<protein>
    <recommendedName>
        <fullName evidence="2 8">Thymidine kinase</fullName>
        <ecNumber evidence="2 8">2.7.1.21</ecNumber>
    </recommendedName>
</protein>
<accession>A0AAW2WMZ7</accession>
<dbReference type="EMBL" id="JACGWN010000007">
    <property type="protein sequence ID" value="KAL0443017.1"/>
    <property type="molecule type" value="Genomic_DNA"/>
</dbReference>
<gene>
    <name evidence="10" type="ORF">Slati_2024400</name>
</gene>
<dbReference type="Gene3D" id="3.40.50.300">
    <property type="entry name" value="P-loop containing nucleotide triphosphate hydrolases"/>
    <property type="match status" value="1"/>
</dbReference>
<dbReference type="GO" id="GO:0071897">
    <property type="term" value="P:DNA biosynthetic process"/>
    <property type="evidence" value="ECO:0007669"/>
    <property type="project" value="UniProtKB-KW"/>
</dbReference>
<comment type="similarity">
    <text evidence="1 9">Belongs to the thymidine kinase family.</text>
</comment>
<dbReference type="PANTHER" id="PTHR11441">
    <property type="entry name" value="THYMIDINE KINASE"/>
    <property type="match status" value="1"/>
</dbReference>
<dbReference type="GO" id="GO:0004797">
    <property type="term" value="F:thymidine kinase activity"/>
    <property type="evidence" value="ECO:0007669"/>
    <property type="project" value="UniProtKB-EC"/>
</dbReference>
<evidence type="ECO:0000256" key="8">
    <source>
        <dbReference type="RuleBase" id="RU000544"/>
    </source>
</evidence>
<keyword evidence="3 8" id="KW-0237">DNA synthesis</keyword>
<dbReference type="InterPro" id="IPR001267">
    <property type="entry name" value="Thymidine_kinase"/>
</dbReference>
<sequence length="163" mass="18622">MKAEEFIGNGFYLNEYLKIKLLVCMQKLEIWLLPIFLFGMKDVVSWNAMNAGYVQKELEEPFWSRRNMKSQISGSVAVSSGLVDVYLKYSDPDDGFQVFDNSLERNVVVSAIIRTLIILRKVLEVIGIDEAQLFEELYDFFSRAADDDGKTVIVAGLDGDYLR</sequence>
<dbReference type="PANTHER" id="PTHR11441:SF0">
    <property type="entry name" value="THYMIDINE KINASE, CYTOSOLIC"/>
    <property type="match status" value="1"/>
</dbReference>
<proteinExistence type="inferred from homology"/>
<dbReference type="AlphaFoldDB" id="A0AAW2WMZ7"/>
<evidence type="ECO:0000256" key="1">
    <source>
        <dbReference type="ARBA" id="ARBA00007587"/>
    </source>
</evidence>
<name>A0AAW2WMZ7_9LAMI</name>
<dbReference type="EC" id="2.7.1.21" evidence="2 8"/>
<keyword evidence="6 8" id="KW-0418">Kinase</keyword>
<evidence type="ECO:0000256" key="6">
    <source>
        <dbReference type="ARBA" id="ARBA00022777"/>
    </source>
</evidence>
<evidence type="ECO:0000256" key="3">
    <source>
        <dbReference type="ARBA" id="ARBA00022634"/>
    </source>
</evidence>
<comment type="catalytic activity">
    <reaction evidence="8">
        <text>thymidine + ATP = dTMP + ADP + H(+)</text>
        <dbReference type="Rhea" id="RHEA:19129"/>
        <dbReference type="ChEBI" id="CHEBI:15378"/>
        <dbReference type="ChEBI" id="CHEBI:17748"/>
        <dbReference type="ChEBI" id="CHEBI:30616"/>
        <dbReference type="ChEBI" id="CHEBI:63528"/>
        <dbReference type="ChEBI" id="CHEBI:456216"/>
        <dbReference type="EC" id="2.7.1.21"/>
    </reaction>
</comment>
<dbReference type="InterPro" id="IPR027417">
    <property type="entry name" value="P-loop_NTPase"/>
</dbReference>
<reference evidence="10" key="1">
    <citation type="submission" date="2020-06" db="EMBL/GenBank/DDBJ databases">
        <authorList>
            <person name="Li T."/>
            <person name="Hu X."/>
            <person name="Zhang T."/>
            <person name="Song X."/>
            <person name="Zhang H."/>
            <person name="Dai N."/>
            <person name="Sheng W."/>
            <person name="Hou X."/>
            <person name="Wei L."/>
        </authorList>
    </citation>
    <scope>NUCLEOTIDE SEQUENCE</scope>
    <source>
        <strain evidence="10">KEN1</strain>
        <tissue evidence="10">Leaf</tissue>
    </source>
</reference>